<dbReference type="EMBL" id="CP104013">
    <property type="protein sequence ID" value="UYP47514.1"/>
    <property type="molecule type" value="Genomic_DNA"/>
</dbReference>
<keyword evidence="2" id="KW-1185">Reference proteome</keyword>
<dbReference type="Proteomes" id="UP001208689">
    <property type="component" value="Chromosome"/>
</dbReference>
<organism evidence="1 2">
    <name type="scientific">Candidatus Lokiarchaeum ossiferum</name>
    <dbReference type="NCBI Taxonomy" id="2951803"/>
    <lineage>
        <taxon>Archaea</taxon>
        <taxon>Promethearchaeati</taxon>
        <taxon>Promethearchaeota</taxon>
        <taxon>Promethearchaeia</taxon>
        <taxon>Promethearchaeales</taxon>
        <taxon>Promethearchaeaceae</taxon>
        <taxon>Candidatus Lokiarchaeum</taxon>
    </lineage>
</organism>
<gene>
    <name evidence="1" type="ORF">NEF87_003799</name>
</gene>
<evidence type="ECO:0000313" key="1">
    <source>
        <dbReference type="EMBL" id="UYP47514.1"/>
    </source>
</evidence>
<proteinExistence type="predicted"/>
<reference evidence="1" key="1">
    <citation type="submission" date="2022-09" db="EMBL/GenBank/DDBJ databases">
        <title>Actin cytoskeleton and complex cell architecture in an #Asgard archaeon.</title>
        <authorList>
            <person name="Ponce Toledo R.I."/>
            <person name="Schleper C."/>
            <person name="Rodrigues Oliveira T."/>
            <person name="Wollweber F."/>
            <person name="Xu J."/>
            <person name="Rittmann S."/>
            <person name="Klingl A."/>
            <person name="Pilhofer M."/>
        </authorList>
    </citation>
    <scope>NUCLEOTIDE SEQUENCE</scope>
    <source>
        <strain evidence="1">B-35</strain>
    </source>
</reference>
<accession>A0ABY6HVH6</accession>
<sequence>MNETMPNIEIDFQKFLPSLGTFYNYFEILKEHHFIHDIQVVQAEGNPMLRVFRNDELKLI</sequence>
<name>A0ABY6HVH6_9ARCH</name>
<evidence type="ECO:0000313" key="2">
    <source>
        <dbReference type="Proteomes" id="UP001208689"/>
    </source>
</evidence>
<protein>
    <submittedName>
        <fullName evidence="1">Uncharacterized protein</fullName>
    </submittedName>
</protein>